<evidence type="ECO:0000313" key="3">
    <source>
        <dbReference type="Proteomes" id="UP000053237"/>
    </source>
</evidence>
<evidence type="ECO:0000256" key="1">
    <source>
        <dbReference type="SAM" id="SignalP"/>
    </source>
</evidence>
<organism evidence="2 3">
    <name type="scientific">Albugo candida</name>
    <dbReference type="NCBI Taxonomy" id="65357"/>
    <lineage>
        <taxon>Eukaryota</taxon>
        <taxon>Sar</taxon>
        <taxon>Stramenopiles</taxon>
        <taxon>Oomycota</taxon>
        <taxon>Peronosporomycetes</taxon>
        <taxon>Albuginales</taxon>
        <taxon>Albuginaceae</taxon>
        <taxon>Albugo</taxon>
    </lineage>
</organism>
<keyword evidence="3" id="KW-1185">Reference proteome</keyword>
<dbReference type="Proteomes" id="UP000053237">
    <property type="component" value="Unassembled WGS sequence"/>
</dbReference>
<comment type="caution">
    <text evidence="2">The sequence shown here is derived from an EMBL/GenBank/DDBJ whole genome shotgun (WGS) entry which is preliminary data.</text>
</comment>
<evidence type="ECO:0000313" key="2">
    <source>
        <dbReference type="EMBL" id="CCI43996.1"/>
    </source>
</evidence>
<protein>
    <submittedName>
        <fullName evidence="2">Uncharacterized protein</fullName>
    </submittedName>
</protein>
<dbReference type="InParanoid" id="A0A024GAV8"/>
<gene>
    <name evidence="2" type="ORF">BN9_047800</name>
</gene>
<feature type="signal peptide" evidence="1">
    <location>
        <begin position="1"/>
        <end position="24"/>
    </location>
</feature>
<dbReference type="AlphaFoldDB" id="A0A024GAV8"/>
<sequence length="284" mass="32601">MREFRSRIILGLFWLSMAVNKVRCTCPYANGMRVTLSGDRCRYVEDNEVKLWPDILKDIDQANLKLEDCKNVCIESYGLEMIILHEKNHETCEETMAGFSSNTRVTRVPSSGTRDMMVFERVYEEKNGEIVDNGIKLVQDMKVAVSFGDVKDTNKSLWFARDYYFSFDTDALEIPADLFGRFQRTKATFVIVQFPSLHEIKVNKLRVMKSTDSQYVFGKAVLEQLHYSMELERSPDGMRVDYSVAIVPLEKSKSSPKLAQQSTSKSNFSSSNPLKLLKSMICKK</sequence>
<keyword evidence="1" id="KW-0732">Signal</keyword>
<feature type="chain" id="PRO_5001529389" evidence="1">
    <location>
        <begin position="25"/>
        <end position="284"/>
    </location>
</feature>
<proteinExistence type="predicted"/>
<dbReference type="EMBL" id="CAIX01000059">
    <property type="protein sequence ID" value="CCI43996.1"/>
    <property type="molecule type" value="Genomic_DNA"/>
</dbReference>
<name>A0A024GAV8_9STRA</name>
<accession>A0A024GAV8</accession>
<reference evidence="2 3" key="1">
    <citation type="submission" date="2012-05" db="EMBL/GenBank/DDBJ databases">
        <title>Recombination and specialization in a pathogen metapopulation.</title>
        <authorList>
            <person name="Gardiner A."/>
            <person name="Kemen E."/>
            <person name="Schultz-Larsen T."/>
            <person name="MacLean D."/>
            <person name="Van Oosterhout C."/>
            <person name="Jones J.D.G."/>
        </authorList>
    </citation>
    <scope>NUCLEOTIDE SEQUENCE [LARGE SCALE GENOMIC DNA]</scope>
    <source>
        <strain evidence="2 3">Ac Nc2</strain>
    </source>
</reference>